<comment type="similarity">
    <text evidence="2">Belongs to the EamA transporter family.</text>
</comment>
<organism evidence="9 10">
    <name type="scientific">Planococcus maitriensis</name>
    <dbReference type="NCBI Taxonomy" id="221799"/>
    <lineage>
        <taxon>Bacteria</taxon>
        <taxon>Bacillati</taxon>
        <taxon>Bacillota</taxon>
        <taxon>Bacilli</taxon>
        <taxon>Bacillales</taxon>
        <taxon>Caryophanaceae</taxon>
        <taxon>Planococcus</taxon>
    </lineage>
</organism>
<keyword evidence="5 7" id="KW-1133">Transmembrane helix</keyword>
<feature type="domain" description="EamA" evidence="8">
    <location>
        <begin position="150"/>
        <end position="286"/>
    </location>
</feature>
<name>A0A365K9V6_9BACL</name>
<evidence type="ECO:0000313" key="9">
    <source>
        <dbReference type="EMBL" id="RAZ69548.1"/>
    </source>
</evidence>
<feature type="transmembrane region" description="Helical" evidence="7">
    <location>
        <begin position="37"/>
        <end position="56"/>
    </location>
</feature>
<dbReference type="InterPro" id="IPR050638">
    <property type="entry name" value="AA-Vitamin_Transporters"/>
</dbReference>
<feature type="transmembrane region" description="Helical" evidence="7">
    <location>
        <begin position="180"/>
        <end position="199"/>
    </location>
</feature>
<evidence type="ECO:0000259" key="8">
    <source>
        <dbReference type="Pfam" id="PF00892"/>
    </source>
</evidence>
<dbReference type="OrthoDB" id="4529062at2"/>
<feature type="transmembrane region" description="Helical" evidence="7">
    <location>
        <begin position="246"/>
        <end position="266"/>
    </location>
</feature>
<feature type="transmembrane region" description="Helical" evidence="7">
    <location>
        <begin position="68"/>
        <end position="84"/>
    </location>
</feature>
<feature type="transmembrane region" description="Helical" evidence="7">
    <location>
        <begin position="122"/>
        <end position="141"/>
    </location>
</feature>
<feature type="transmembrane region" description="Helical" evidence="7">
    <location>
        <begin position="96"/>
        <end position="115"/>
    </location>
</feature>
<evidence type="ECO:0000256" key="6">
    <source>
        <dbReference type="ARBA" id="ARBA00023136"/>
    </source>
</evidence>
<sequence length="304" mass="32360">MTPWKVYGILTSVMVVWGFNLAAVKYLLVFVDPVTLTAFRILLAGVTVLIILASLGMMRWPKRSDWKYILLGALLNVVAHHYFLSQGLAITSGTNAGLILGTGPMLTAVLVSLIMRNVPSRLQWLGVAIGFAGVATTVMVGGDSASGMSIGDLLVFISILAQVFSYIVIANAARSLDPRLLTGYMLVTGAAVLFIIALIQEPGEIAAFGDVPTSFWLAFFFSGMLGTAVGHMLYNYSIGQAGPTKAAIFMNLNTLFSLVAASLILGETITPGHLVGLVLIVIGVIFGSGAAEDLLRKRRKRLPV</sequence>
<dbReference type="GO" id="GO:0005886">
    <property type="term" value="C:plasma membrane"/>
    <property type="evidence" value="ECO:0007669"/>
    <property type="project" value="UniProtKB-SubCell"/>
</dbReference>
<keyword evidence="10" id="KW-1185">Reference proteome</keyword>
<evidence type="ECO:0000313" key="10">
    <source>
        <dbReference type="Proteomes" id="UP000251869"/>
    </source>
</evidence>
<accession>A0A365K9V6</accession>
<dbReference type="InterPro" id="IPR037185">
    <property type="entry name" value="EmrE-like"/>
</dbReference>
<dbReference type="Proteomes" id="UP000251869">
    <property type="component" value="Unassembled WGS sequence"/>
</dbReference>
<dbReference type="Pfam" id="PF00892">
    <property type="entry name" value="EamA"/>
    <property type="match status" value="2"/>
</dbReference>
<feature type="domain" description="EamA" evidence="8">
    <location>
        <begin position="12"/>
        <end position="138"/>
    </location>
</feature>
<evidence type="ECO:0000256" key="3">
    <source>
        <dbReference type="ARBA" id="ARBA00022475"/>
    </source>
</evidence>
<protein>
    <submittedName>
        <fullName evidence="9">EamA/RhaT family transporter</fullName>
    </submittedName>
</protein>
<dbReference type="PANTHER" id="PTHR32322:SF18">
    <property type="entry name" value="S-ADENOSYLMETHIONINE_S-ADENOSYLHOMOCYSTEINE TRANSPORTER"/>
    <property type="match status" value="1"/>
</dbReference>
<evidence type="ECO:0000256" key="7">
    <source>
        <dbReference type="SAM" id="Phobius"/>
    </source>
</evidence>
<feature type="transmembrane region" description="Helical" evidence="7">
    <location>
        <begin position="272"/>
        <end position="291"/>
    </location>
</feature>
<comment type="caution">
    <text evidence="9">The sequence shown here is derived from an EMBL/GenBank/DDBJ whole genome shotgun (WGS) entry which is preliminary data.</text>
</comment>
<evidence type="ECO:0000256" key="1">
    <source>
        <dbReference type="ARBA" id="ARBA00004651"/>
    </source>
</evidence>
<dbReference type="AlphaFoldDB" id="A0A365K9V6"/>
<evidence type="ECO:0000256" key="4">
    <source>
        <dbReference type="ARBA" id="ARBA00022692"/>
    </source>
</evidence>
<keyword evidence="3" id="KW-1003">Cell membrane</keyword>
<dbReference type="EMBL" id="QLZQ01000001">
    <property type="protein sequence ID" value="RAZ69548.1"/>
    <property type="molecule type" value="Genomic_DNA"/>
</dbReference>
<feature type="transmembrane region" description="Helical" evidence="7">
    <location>
        <begin position="7"/>
        <end position="31"/>
    </location>
</feature>
<dbReference type="InterPro" id="IPR000620">
    <property type="entry name" value="EamA_dom"/>
</dbReference>
<evidence type="ECO:0000256" key="2">
    <source>
        <dbReference type="ARBA" id="ARBA00007362"/>
    </source>
</evidence>
<proteinExistence type="inferred from homology"/>
<reference evidence="9 10" key="1">
    <citation type="submission" date="2018-06" db="EMBL/GenBank/DDBJ databases">
        <title>The draft genome sequences of strains SCU63 and S1.</title>
        <authorList>
            <person name="Gan L."/>
        </authorList>
    </citation>
    <scope>NUCLEOTIDE SEQUENCE [LARGE SCALE GENOMIC DNA]</scope>
    <source>
        <strain evidence="9 10">S1</strain>
    </source>
</reference>
<dbReference type="PANTHER" id="PTHR32322">
    <property type="entry name" value="INNER MEMBRANE TRANSPORTER"/>
    <property type="match status" value="1"/>
</dbReference>
<keyword evidence="6 7" id="KW-0472">Membrane</keyword>
<evidence type="ECO:0000256" key="5">
    <source>
        <dbReference type="ARBA" id="ARBA00022989"/>
    </source>
</evidence>
<keyword evidence="4 7" id="KW-0812">Transmembrane</keyword>
<comment type="subcellular location">
    <subcellularLocation>
        <location evidence="1">Cell membrane</location>
        <topology evidence="1">Multi-pass membrane protein</topology>
    </subcellularLocation>
</comment>
<feature type="transmembrane region" description="Helical" evidence="7">
    <location>
        <begin position="153"/>
        <end position="173"/>
    </location>
</feature>
<dbReference type="SUPFAM" id="SSF103481">
    <property type="entry name" value="Multidrug resistance efflux transporter EmrE"/>
    <property type="match status" value="2"/>
</dbReference>
<dbReference type="RefSeq" id="WP_112230522.1">
    <property type="nucleotide sequence ID" value="NZ_QLZQ01000001.1"/>
</dbReference>
<feature type="transmembrane region" description="Helical" evidence="7">
    <location>
        <begin position="214"/>
        <end position="234"/>
    </location>
</feature>
<gene>
    <name evidence="9" type="ORF">DP119_02500</name>
</gene>